<dbReference type="GO" id="GO:0032050">
    <property type="term" value="F:clathrin heavy chain binding"/>
    <property type="evidence" value="ECO:0007669"/>
    <property type="project" value="TreeGrafter"/>
</dbReference>
<gene>
    <name evidence="8" type="ORF">K503DRAFT_714907</name>
</gene>
<feature type="compositionally biased region" description="Pro residues" evidence="7">
    <location>
        <begin position="76"/>
        <end position="95"/>
    </location>
</feature>
<reference evidence="8 9" key="1">
    <citation type="submission" date="2016-06" db="EMBL/GenBank/DDBJ databases">
        <title>Comparative genomics of the ectomycorrhizal sister species Rhizopogon vinicolor and Rhizopogon vesiculosus (Basidiomycota: Boletales) reveals a divergence of the mating type B locus.</title>
        <authorList>
            <consortium name="DOE Joint Genome Institute"/>
            <person name="Mujic A.B."/>
            <person name="Kuo A."/>
            <person name="Tritt A."/>
            <person name="Lipzen A."/>
            <person name="Chen C."/>
            <person name="Johnson J."/>
            <person name="Sharma A."/>
            <person name="Barry K."/>
            <person name="Grigoriev I.V."/>
            <person name="Spatafora J.W."/>
        </authorList>
    </citation>
    <scope>NUCLEOTIDE SEQUENCE [LARGE SCALE GENOMIC DNA]</scope>
    <source>
        <strain evidence="8 9">AM-OR11-026</strain>
    </source>
</reference>
<comment type="function">
    <text evidence="6">Clathrin is the major protein of the polyhedral coat of coated pits and vesicles.</text>
</comment>
<keyword evidence="4 6" id="KW-0168">Coated pit</keyword>
<feature type="region of interest" description="Disordered" evidence="7">
    <location>
        <begin position="69"/>
        <end position="101"/>
    </location>
</feature>
<organism evidence="8 9">
    <name type="scientific">Rhizopogon vinicolor AM-OR11-026</name>
    <dbReference type="NCBI Taxonomy" id="1314800"/>
    <lineage>
        <taxon>Eukaryota</taxon>
        <taxon>Fungi</taxon>
        <taxon>Dikarya</taxon>
        <taxon>Basidiomycota</taxon>
        <taxon>Agaricomycotina</taxon>
        <taxon>Agaricomycetes</taxon>
        <taxon>Agaricomycetidae</taxon>
        <taxon>Boletales</taxon>
        <taxon>Suillineae</taxon>
        <taxon>Rhizopogonaceae</taxon>
        <taxon>Rhizopogon</taxon>
    </lineage>
</organism>
<evidence type="ECO:0000256" key="7">
    <source>
        <dbReference type="SAM" id="MobiDB-lite"/>
    </source>
</evidence>
<dbReference type="PANTHER" id="PTHR10639">
    <property type="entry name" value="CLATHRIN LIGHT CHAIN"/>
    <property type="match status" value="1"/>
</dbReference>
<keyword evidence="9" id="KW-1185">Reference proteome</keyword>
<dbReference type="GO" id="GO:0072583">
    <property type="term" value="P:clathrin-dependent endocytosis"/>
    <property type="evidence" value="ECO:0007669"/>
    <property type="project" value="TreeGrafter"/>
</dbReference>
<sequence length="239" mass="26365">MDDFDFENAVSAFPDISLDGQGDVPLPSAPAPSSGFSFDNFDSSLTGTEVKVTGDDEIDKFEDQFPELDVGQSVSSPPPAMPTFGAPPPFAPRPQPSAFSSTPILNQQLDEDEPEVIRQWREKQAEEIQARDEVSKAKRQQTVSKAEHAIDQFYEEYAAKKERNIRENKDEEAEFLESLSSSLTKGTTWERICDTIELQNSQSKTIARAGPGTTDLSRFKEVLLRLKREGTAAPGAAGY</sequence>
<comment type="subcellular location">
    <subcellularLocation>
        <location evidence="1 6">Cytoplasmic vesicle membrane</location>
        <topology evidence="1 6">Peripheral membrane protein</topology>
        <orientation evidence="1 6">Cytoplasmic side</orientation>
    </subcellularLocation>
    <subcellularLocation>
        <location evidence="6">Membrane</location>
        <location evidence="6">Coated pit</location>
        <topology evidence="6">Peripheral membrane protein</topology>
        <orientation evidence="6">Cytoplasmic side</orientation>
    </subcellularLocation>
    <text evidence="6">Cytoplasmic face of coated pits and vesicles.</text>
</comment>
<dbReference type="GO" id="GO:0005198">
    <property type="term" value="F:structural molecule activity"/>
    <property type="evidence" value="ECO:0007669"/>
    <property type="project" value="InterPro"/>
</dbReference>
<evidence type="ECO:0000256" key="3">
    <source>
        <dbReference type="ARBA" id="ARBA00023136"/>
    </source>
</evidence>
<dbReference type="GO" id="GO:0030132">
    <property type="term" value="C:clathrin coat of coated pit"/>
    <property type="evidence" value="ECO:0007669"/>
    <property type="project" value="InterPro"/>
</dbReference>
<protein>
    <recommendedName>
        <fullName evidence="6">Clathrin light chain</fullName>
    </recommendedName>
</protein>
<evidence type="ECO:0000256" key="5">
    <source>
        <dbReference type="ARBA" id="ARBA00023329"/>
    </source>
</evidence>
<evidence type="ECO:0000256" key="2">
    <source>
        <dbReference type="ARBA" id="ARBA00005263"/>
    </source>
</evidence>
<feature type="compositionally biased region" description="Low complexity" evidence="7">
    <location>
        <begin position="31"/>
        <end position="41"/>
    </location>
</feature>
<accession>A0A1B7N5T0</accession>
<dbReference type="GO" id="GO:0006886">
    <property type="term" value="P:intracellular protein transport"/>
    <property type="evidence" value="ECO:0007669"/>
    <property type="project" value="InterPro"/>
</dbReference>
<evidence type="ECO:0000256" key="4">
    <source>
        <dbReference type="ARBA" id="ARBA00023176"/>
    </source>
</evidence>
<dbReference type="EMBL" id="KV448220">
    <property type="protein sequence ID" value="OAX40214.1"/>
    <property type="molecule type" value="Genomic_DNA"/>
</dbReference>
<dbReference type="InParanoid" id="A0A1B7N5T0"/>
<dbReference type="AlphaFoldDB" id="A0A1B7N5T0"/>
<dbReference type="Pfam" id="PF01086">
    <property type="entry name" value="Clathrin_lg_ch"/>
    <property type="match status" value="1"/>
</dbReference>
<dbReference type="FunCoup" id="A0A1B7N5T0">
    <property type="interactions" value="237"/>
</dbReference>
<proteinExistence type="inferred from homology"/>
<evidence type="ECO:0000313" key="8">
    <source>
        <dbReference type="EMBL" id="OAX40214.1"/>
    </source>
</evidence>
<dbReference type="GO" id="GO:0030130">
    <property type="term" value="C:clathrin coat of trans-Golgi network vesicle"/>
    <property type="evidence" value="ECO:0007669"/>
    <property type="project" value="InterPro"/>
</dbReference>
<dbReference type="Proteomes" id="UP000092154">
    <property type="component" value="Unassembled WGS sequence"/>
</dbReference>
<dbReference type="PANTHER" id="PTHR10639:SF7">
    <property type="entry name" value="CLATHRIN LIGHT CHAIN"/>
    <property type="match status" value="1"/>
</dbReference>
<keyword evidence="3 6" id="KW-0472">Membrane</keyword>
<dbReference type="InterPro" id="IPR000996">
    <property type="entry name" value="Clathrin_L-chain"/>
</dbReference>
<dbReference type="OrthoDB" id="5512at2759"/>
<evidence type="ECO:0000313" key="9">
    <source>
        <dbReference type="Proteomes" id="UP000092154"/>
    </source>
</evidence>
<comment type="similarity">
    <text evidence="2 6">Belongs to the clathrin light chain family.</text>
</comment>
<evidence type="ECO:0000256" key="1">
    <source>
        <dbReference type="ARBA" id="ARBA00004180"/>
    </source>
</evidence>
<dbReference type="STRING" id="1314800.A0A1B7N5T0"/>
<evidence type="ECO:0000256" key="6">
    <source>
        <dbReference type="RuleBase" id="RU363137"/>
    </source>
</evidence>
<feature type="region of interest" description="Disordered" evidence="7">
    <location>
        <begin position="15"/>
        <end position="41"/>
    </location>
</feature>
<keyword evidence="5 6" id="KW-0968">Cytoplasmic vesicle</keyword>
<name>A0A1B7N5T0_9AGAM</name>